<gene>
    <name evidence="2" type="ORF">ELH90_15665</name>
</gene>
<sequence>METILPGDLIRAARGLLDWSQERLAMESGITAKSLRDIESGTRRPTRKTNGQIRAVLERENVQFIAANHDGSEIVGAGVRWRPEQSNMTIKVI</sequence>
<accession>A0A7M3DWC5</accession>
<dbReference type="SMART" id="SM00530">
    <property type="entry name" value="HTH_XRE"/>
    <property type="match status" value="1"/>
</dbReference>
<dbReference type="EMBL" id="SIOP01000001">
    <property type="protein sequence ID" value="TAY52963.1"/>
    <property type="molecule type" value="Genomic_DNA"/>
</dbReference>
<dbReference type="Gene3D" id="1.10.260.40">
    <property type="entry name" value="lambda repressor-like DNA-binding domains"/>
    <property type="match status" value="1"/>
</dbReference>
<dbReference type="PROSITE" id="PS50943">
    <property type="entry name" value="HTH_CROC1"/>
    <property type="match status" value="1"/>
</dbReference>
<dbReference type="InterPro" id="IPR001387">
    <property type="entry name" value="Cro/C1-type_HTH"/>
</dbReference>
<dbReference type="Pfam" id="PF01381">
    <property type="entry name" value="HTH_3"/>
    <property type="match status" value="1"/>
</dbReference>
<dbReference type="CDD" id="cd00093">
    <property type="entry name" value="HTH_XRE"/>
    <property type="match status" value="1"/>
</dbReference>
<dbReference type="Proteomes" id="UP000292974">
    <property type="component" value="Unassembled WGS sequence"/>
</dbReference>
<reference evidence="2 3" key="1">
    <citation type="submission" date="2019-02" db="EMBL/GenBank/DDBJ databases">
        <title>The genomic architecture of introgression among sibling species of bacteria.</title>
        <authorList>
            <person name="Cavassim M.I.A."/>
            <person name="Moeskjaer S."/>
            <person name="Moslemi C."/>
            <person name="Fields B."/>
            <person name="Bachmann A."/>
            <person name="Vilhjalmsson B."/>
            <person name="Schierup M.H."/>
            <person name="Young J.P.W."/>
            <person name="Andersen S.U."/>
        </authorList>
    </citation>
    <scope>NUCLEOTIDE SEQUENCE [LARGE SCALE GENOMIC DNA]</scope>
    <source>
        <strain evidence="2 3">SM135B</strain>
    </source>
</reference>
<name>A0A7M3DWC5_RHILE</name>
<evidence type="ECO:0000259" key="1">
    <source>
        <dbReference type="PROSITE" id="PS50943"/>
    </source>
</evidence>
<comment type="caution">
    <text evidence="2">The sequence shown here is derived from an EMBL/GenBank/DDBJ whole genome shotgun (WGS) entry which is preliminary data.</text>
</comment>
<organism evidence="2 3">
    <name type="scientific">Rhizobium leguminosarum</name>
    <dbReference type="NCBI Taxonomy" id="384"/>
    <lineage>
        <taxon>Bacteria</taxon>
        <taxon>Pseudomonadati</taxon>
        <taxon>Pseudomonadota</taxon>
        <taxon>Alphaproteobacteria</taxon>
        <taxon>Hyphomicrobiales</taxon>
        <taxon>Rhizobiaceae</taxon>
        <taxon>Rhizobium/Agrobacterium group</taxon>
        <taxon>Rhizobium</taxon>
    </lineage>
</organism>
<protein>
    <submittedName>
        <fullName evidence="2">XRE family transcriptional regulator</fullName>
    </submittedName>
</protein>
<dbReference type="AlphaFoldDB" id="A0A7M3DWC5"/>
<feature type="domain" description="HTH cro/C1-type" evidence="1">
    <location>
        <begin position="10"/>
        <end position="65"/>
    </location>
</feature>
<dbReference type="SUPFAM" id="SSF47413">
    <property type="entry name" value="lambda repressor-like DNA-binding domains"/>
    <property type="match status" value="1"/>
</dbReference>
<dbReference type="GO" id="GO:0003677">
    <property type="term" value="F:DNA binding"/>
    <property type="evidence" value="ECO:0007669"/>
    <property type="project" value="InterPro"/>
</dbReference>
<dbReference type="RefSeq" id="WP_130716724.1">
    <property type="nucleotide sequence ID" value="NZ_SIOP01000001.1"/>
</dbReference>
<evidence type="ECO:0000313" key="3">
    <source>
        <dbReference type="Proteomes" id="UP000292974"/>
    </source>
</evidence>
<evidence type="ECO:0000313" key="2">
    <source>
        <dbReference type="EMBL" id="TAY52963.1"/>
    </source>
</evidence>
<dbReference type="InterPro" id="IPR010982">
    <property type="entry name" value="Lambda_DNA-bd_dom_sf"/>
</dbReference>
<proteinExistence type="predicted"/>